<sequence length="297" mass="31548">MAKIIATTLKANNTHLMSSPPVKTSQPLPHVDGADLVQQTNTIHGSGLFLEAVHFQLGTGPLFDFGLASSHPTTTNPSTTSLTHSSLSNVTSPTSTNKARLFPQSSQILVSCAVEGSTNHFSGTGTADINTCGSFMSHNSSFERCTTDLAESDQHPIYTLLHRTGTSGLVIPPDVPAESPEIQVTRCTFKTMSGSAPGPAVYTLNSLGKTTIHECSFYLCRGTGSGGAVFLQAKSLTHPIRADHTLLNEYGDFKILPIGEEPTGVYNLLHIIDSTRDSSFDGADGDHLLWVSSNSAF</sequence>
<organism evidence="1 2">
    <name type="scientific">Blattamonas nauphoetae</name>
    <dbReference type="NCBI Taxonomy" id="2049346"/>
    <lineage>
        <taxon>Eukaryota</taxon>
        <taxon>Metamonada</taxon>
        <taxon>Preaxostyla</taxon>
        <taxon>Oxymonadida</taxon>
        <taxon>Blattamonas</taxon>
    </lineage>
</organism>
<evidence type="ECO:0000313" key="2">
    <source>
        <dbReference type="Proteomes" id="UP001281761"/>
    </source>
</evidence>
<dbReference type="Proteomes" id="UP001281761">
    <property type="component" value="Unassembled WGS sequence"/>
</dbReference>
<name>A0ABQ9X342_9EUKA</name>
<protein>
    <submittedName>
        <fullName evidence="1">Uncharacterized protein</fullName>
    </submittedName>
</protein>
<dbReference type="EMBL" id="JARBJD010000287">
    <property type="protein sequence ID" value="KAK2944710.1"/>
    <property type="molecule type" value="Genomic_DNA"/>
</dbReference>
<keyword evidence="2" id="KW-1185">Reference proteome</keyword>
<evidence type="ECO:0000313" key="1">
    <source>
        <dbReference type="EMBL" id="KAK2944710.1"/>
    </source>
</evidence>
<comment type="caution">
    <text evidence="1">The sequence shown here is derived from an EMBL/GenBank/DDBJ whole genome shotgun (WGS) entry which is preliminary data.</text>
</comment>
<accession>A0ABQ9X342</accession>
<proteinExistence type="predicted"/>
<gene>
    <name evidence="1" type="ORF">BLNAU_20346</name>
</gene>
<reference evidence="1 2" key="1">
    <citation type="journal article" date="2022" name="bioRxiv">
        <title>Genomics of Preaxostyla Flagellates Illuminates Evolutionary Transitions and the Path Towards Mitochondrial Loss.</title>
        <authorList>
            <person name="Novak L.V.F."/>
            <person name="Treitli S.C."/>
            <person name="Pyrih J."/>
            <person name="Halakuc P."/>
            <person name="Pipaliya S.V."/>
            <person name="Vacek V."/>
            <person name="Brzon O."/>
            <person name="Soukal P."/>
            <person name="Eme L."/>
            <person name="Dacks J.B."/>
            <person name="Karnkowska A."/>
            <person name="Elias M."/>
            <person name="Hampl V."/>
        </authorList>
    </citation>
    <scope>NUCLEOTIDE SEQUENCE [LARGE SCALE GENOMIC DNA]</scope>
    <source>
        <strain evidence="1">NAU3</strain>
        <tissue evidence="1">Gut</tissue>
    </source>
</reference>